<dbReference type="Pfam" id="PF00754">
    <property type="entry name" value="F5_F8_type_C"/>
    <property type="match status" value="1"/>
</dbReference>
<dbReference type="Pfam" id="PF23244">
    <property type="entry name" value="VWF"/>
    <property type="match status" value="2"/>
</dbReference>
<comment type="caution">
    <text evidence="8">Lacks conserved residue(s) required for the propagation of feature annotation.</text>
</comment>
<feature type="disulfide bond" evidence="8">
    <location>
        <begin position="84"/>
        <end position="93"/>
    </location>
</feature>
<feature type="compositionally biased region" description="Polar residues" evidence="10">
    <location>
        <begin position="2856"/>
        <end position="2891"/>
    </location>
</feature>
<feature type="domain" description="CTCK" evidence="11">
    <location>
        <begin position="3571"/>
        <end position="3658"/>
    </location>
</feature>
<evidence type="ECO:0000256" key="9">
    <source>
        <dbReference type="PROSITE-ProRule" id="PRU00124"/>
    </source>
</evidence>
<feature type="domain" description="VWFD" evidence="16">
    <location>
        <begin position="534"/>
        <end position="706"/>
    </location>
</feature>
<feature type="compositionally biased region" description="Low complexity" evidence="10">
    <location>
        <begin position="2234"/>
        <end position="2307"/>
    </location>
</feature>
<dbReference type="SUPFAM" id="SSF57567">
    <property type="entry name" value="Serine protease inhibitors"/>
    <property type="match status" value="6"/>
</dbReference>
<feature type="region of interest" description="Disordered" evidence="10">
    <location>
        <begin position="1788"/>
        <end position="1828"/>
    </location>
</feature>
<feature type="non-terminal residue" evidence="17">
    <location>
        <position position="1"/>
    </location>
</feature>
<dbReference type="PROSITE" id="PS50026">
    <property type="entry name" value="EGF_3"/>
    <property type="match status" value="1"/>
</dbReference>
<feature type="compositionally biased region" description="Low complexity" evidence="10">
    <location>
        <begin position="3230"/>
        <end position="3248"/>
    </location>
</feature>
<dbReference type="Gene3D" id="4.10.400.10">
    <property type="entry name" value="Low-density Lipoprotein Receptor"/>
    <property type="match status" value="3"/>
</dbReference>
<dbReference type="PROSITE" id="PS01225">
    <property type="entry name" value="CTCK_2"/>
    <property type="match status" value="1"/>
</dbReference>
<evidence type="ECO:0000259" key="16">
    <source>
        <dbReference type="PROSITE" id="PS51233"/>
    </source>
</evidence>
<dbReference type="PROSITE" id="PS50068">
    <property type="entry name" value="LDLRA_2"/>
    <property type="match status" value="3"/>
</dbReference>
<feature type="region of interest" description="Disordered" evidence="10">
    <location>
        <begin position="3230"/>
        <end position="3249"/>
    </location>
</feature>
<evidence type="ECO:0000256" key="4">
    <source>
        <dbReference type="ARBA" id="ARBA00022889"/>
    </source>
</evidence>
<dbReference type="PROSITE" id="PS51233">
    <property type="entry name" value="VWFD"/>
    <property type="match status" value="4"/>
</dbReference>
<evidence type="ECO:0000256" key="10">
    <source>
        <dbReference type="SAM" id="MobiDB-lite"/>
    </source>
</evidence>
<dbReference type="Gene3D" id="6.20.200.20">
    <property type="match status" value="1"/>
</dbReference>
<dbReference type="Proteomes" id="UP001159427">
    <property type="component" value="Unassembled WGS sequence"/>
</dbReference>
<feature type="domain" description="VWFD" evidence="16">
    <location>
        <begin position="173"/>
        <end position="347"/>
    </location>
</feature>
<feature type="domain" description="F5/8 type C" evidence="12">
    <location>
        <begin position="2589"/>
        <end position="2735"/>
    </location>
</feature>
<dbReference type="CDD" id="cd19941">
    <property type="entry name" value="TIL"/>
    <property type="match status" value="7"/>
</dbReference>
<feature type="disulfide bond" evidence="9">
    <location>
        <begin position="2549"/>
        <end position="2561"/>
    </location>
</feature>
<dbReference type="SUPFAM" id="SSF57625">
    <property type="entry name" value="Invertebrate chitin-binding proteins"/>
    <property type="match status" value="1"/>
</dbReference>
<feature type="domain" description="EGF-like" evidence="13">
    <location>
        <begin position="62"/>
        <end position="94"/>
    </location>
</feature>
<dbReference type="PROSITE" id="PS01186">
    <property type="entry name" value="EGF_2"/>
    <property type="match status" value="1"/>
</dbReference>
<feature type="disulfide bond" evidence="9">
    <location>
        <begin position="2770"/>
        <end position="2785"/>
    </location>
</feature>
<feature type="disulfide bond" evidence="9">
    <location>
        <begin position="2806"/>
        <end position="2821"/>
    </location>
</feature>
<evidence type="ECO:0000259" key="11">
    <source>
        <dbReference type="PROSITE" id="PS01225"/>
    </source>
</evidence>
<evidence type="ECO:0000313" key="18">
    <source>
        <dbReference type="Proteomes" id="UP001159427"/>
    </source>
</evidence>
<dbReference type="Pfam" id="PF08742">
    <property type="entry name" value="C8"/>
    <property type="match status" value="4"/>
</dbReference>
<feature type="compositionally biased region" description="Polar residues" evidence="10">
    <location>
        <begin position="2071"/>
        <end position="2082"/>
    </location>
</feature>
<feature type="region of interest" description="Disordered" evidence="10">
    <location>
        <begin position="3105"/>
        <end position="3217"/>
    </location>
</feature>
<dbReference type="InterPro" id="IPR036508">
    <property type="entry name" value="Chitin-bd_dom_sf"/>
</dbReference>
<feature type="domain" description="VWFC" evidence="14">
    <location>
        <begin position="858"/>
        <end position="914"/>
    </location>
</feature>
<comment type="similarity">
    <text evidence="2">Belongs to the thrombospondin family.</text>
</comment>
<dbReference type="PROSITE" id="PS50940">
    <property type="entry name" value="CHIT_BIND_II"/>
    <property type="match status" value="1"/>
</dbReference>
<dbReference type="InterPro" id="IPR000421">
    <property type="entry name" value="FA58C"/>
</dbReference>
<reference evidence="17 18" key="1">
    <citation type="submission" date="2022-05" db="EMBL/GenBank/DDBJ databases">
        <authorList>
            <consortium name="Genoscope - CEA"/>
            <person name="William W."/>
        </authorList>
    </citation>
    <scope>NUCLEOTIDE SEQUENCE [LARGE SCALE GENOMIC DNA]</scope>
</reference>
<dbReference type="InterPro" id="IPR002557">
    <property type="entry name" value="Chitin-bd_dom"/>
</dbReference>
<dbReference type="SMART" id="SM00216">
    <property type="entry name" value="VWD"/>
    <property type="match status" value="4"/>
</dbReference>
<feature type="compositionally biased region" description="Polar residues" evidence="10">
    <location>
        <begin position="2107"/>
        <end position="2133"/>
    </location>
</feature>
<feature type="region of interest" description="Disordered" evidence="10">
    <location>
        <begin position="1860"/>
        <end position="2361"/>
    </location>
</feature>
<dbReference type="InterPro" id="IPR014853">
    <property type="entry name" value="VWF/SSPO/ZAN-like_Cys-rich_dom"/>
</dbReference>
<feature type="compositionally biased region" description="Polar residues" evidence="10">
    <location>
        <begin position="2308"/>
        <end position="2361"/>
    </location>
</feature>
<feature type="disulfide bond" evidence="8">
    <location>
        <begin position="66"/>
        <end position="76"/>
    </location>
</feature>
<dbReference type="Pfam" id="PF00093">
    <property type="entry name" value="VWC"/>
    <property type="match status" value="1"/>
</dbReference>
<keyword evidence="5 8" id="KW-1015">Disulfide bond</keyword>
<feature type="domain" description="VWFC" evidence="14">
    <location>
        <begin position="3412"/>
        <end position="3465"/>
    </location>
</feature>
<dbReference type="CDD" id="cd00057">
    <property type="entry name" value="FA58C"/>
    <property type="match status" value="1"/>
</dbReference>
<dbReference type="SUPFAM" id="SSF57603">
    <property type="entry name" value="FnI-like domain"/>
    <property type="match status" value="1"/>
</dbReference>
<dbReference type="PROSITE" id="PS01285">
    <property type="entry name" value="FA58C_1"/>
    <property type="match status" value="1"/>
</dbReference>
<dbReference type="Gene3D" id="2.10.25.10">
    <property type="entry name" value="Laminin"/>
    <property type="match status" value="9"/>
</dbReference>
<comment type="caution">
    <text evidence="17">The sequence shown here is derived from an EMBL/GenBank/DDBJ whole genome shotgun (WGS) entry which is preliminary data.</text>
</comment>
<organism evidence="17 18">
    <name type="scientific">Porites evermanni</name>
    <dbReference type="NCBI Taxonomy" id="104178"/>
    <lineage>
        <taxon>Eukaryota</taxon>
        <taxon>Metazoa</taxon>
        <taxon>Cnidaria</taxon>
        <taxon>Anthozoa</taxon>
        <taxon>Hexacorallia</taxon>
        <taxon>Scleractinia</taxon>
        <taxon>Fungiina</taxon>
        <taxon>Poritidae</taxon>
        <taxon>Porites</taxon>
    </lineage>
</organism>
<dbReference type="InterPro" id="IPR002919">
    <property type="entry name" value="TIL_dom"/>
</dbReference>
<feature type="disulfide bond" evidence="9">
    <location>
        <begin position="2794"/>
        <end position="2812"/>
    </location>
</feature>
<dbReference type="PROSITE" id="PS00022">
    <property type="entry name" value="EGF_1"/>
    <property type="match status" value="1"/>
</dbReference>
<evidence type="ECO:0000256" key="1">
    <source>
        <dbReference type="ARBA" id="ARBA00004239"/>
    </source>
</evidence>
<feature type="compositionally biased region" description="Polar residues" evidence="10">
    <location>
        <begin position="3113"/>
        <end position="3159"/>
    </location>
</feature>
<keyword evidence="6" id="KW-0325">Glycoprotein</keyword>
<dbReference type="Pfam" id="PF01826">
    <property type="entry name" value="TIL"/>
    <property type="match status" value="4"/>
</dbReference>
<dbReference type="PROSITE" id="PS01209">
    <property type="entry name" value="LDLRA_1"/>
    <property type="match status" value="3"/>
</dbReference>
<evidence type="ECO:0000256" key="7">
    <source>
        <dbReference type="PROSITE-ProRule" id="PRU00039"/>
    </source>
</evidence>
<feature type="domain" description="VWFD" evidence="16">
    <location>
        <begin position="1424"/>
        <end position="1598"/>
    </location>
</feature>
<dbReference type="SMART" id="SM00181">
    <property type="entry name" value="EGF"/>
    <property type="match status" value="7"/>
</dbReference>
<keyword evidence="4" id="KW-0130">Cell adhesion</keyword>
<proteinExistence type="inferred from homology"/>
<evidence type="ECO:0000313" key="17">
    <source>
        <dbReference type="EMBL" id="CAH3026178.1"/>
    </source>
</evidence>
<feature type="compositionally biased region" description="Low complexity" evidence="10">
    <location>
        <begin position="2134"/>
        <end position="2209"/>
    </location>
</feature>
<evidence type="ECO:0000259" key="14">
    <source>
        <dbReference type="PROSITE" id="PS50184"/>
    </source>
</evidence>
<feature type="domain" description="VWFD" evidence="16">
    <location>
        <begin position="986"/>
        <end position="1160"/>
    </location>
</feature>
<dbReference type="PROSITE" id="PS50184">
    <property type="entry name" value="VWFC_2"/>
    <property type="match status" value="3"/>
</dbReference>
<evidence type="ECO:0000256" key="3">
    <source>
        <dbReference type="ARBA" id="ARBA00022737"/>
    </source>
</evidence>
<dbReference type="PANTHER" id="PTHR11339:SF386">
    <property type="entry name" value="HEMOLECTIN, ISOFORM A"/>
    <property type="match status" value="1"/>
</dbReference>
<feature type="disulfide bond" evidence="9">
    <location>
        <begin position="2556"/>
        <end position="2574"/>
    </location>
</feature>
<gene>
    <name evidence="17" type="ORF">PEVE_00028312</name>
</gene>
<dbReference type="SUPFAM" id="SSF49785">
    <property type="entry name" value="Galactose-binding domain-like"/>
    <property type="match status" value="1"/>
</dbReference>
<feature type="disulfide bond" evidence="9">
    <location>
        <begin position="2568"/>
        <end position="2583"/>
    </location>
</feature>
<feature type="compositionally biased region" description="Low complexity" evidence="10">
    <location>
        <begin position="2040"/>
        <end position="2070"/>
    </location>
</feature>
<dbReference type="InterPro" id="IPR008979">
    <property type="entry name" value="Galactose-bd-like_sf"/>
</dbReference>
<dbReference type="SMART" id="SM00041">
    <property type="entry name" value="CT"/>
    <property type="match status" value="1"/>
</dbReference>
<dbReference type="InterPro" id="IPR050780">
    <property type="entry name" value="Mucin_vWF_Thrombospondin_sf"/>
</dbReference>
<dbReference type="SMART" id="SM00494">
    <property type="entry name" value="ChtBD2"/>
    <property type="match status" value="1"/>
</dbReference>
<evidence type="ECO:0000259" key="13">
    <source>
        <dbReference type="PROSITE" id="PS50026"/>
    </source>
</evidence>
<dbReference type="PANTHER" id="PTHR11339">
    <property type="entry name" value="EXTRACELLULAR MATRIX GLYCOPROTEIN RELATED"/>
    <property type="match status" value="1"/>
</dbReference>
<dbReference type="InterPro" id="IPR001007">
    <property type="entry name" value="VWF_dom"/>
</dbReference>
<feature type="disulfide bond" evidence="7">
    <location>
        <begin position="3602"/>
        <end position="3654"/>
    </location>
</feature>
<dbReference type="Pfam" id="PF00057">
    <property type="entry name" value="Ldl_recept_a"/>
    <property type="match status" value="3"/>
</dbReference>
<dbReference type="CDD" id="cd00112">
    <property type="entry name" value="LDLa"/>
    <property type="match status" value="2"/>
</dbReference>
<dbReference type="InterPro" id="IPR023415">
    <property type="entry name" value="LDLR_class-A_CS"/>
</dbReference>
<feature type="compositionally biased region" description="Low complexity" evidence="10">
    <location>
        <begin position="1983"/>
        <end position="2011"/>
    </location>
</feature>
<feature type="domain" description="VWFC" evidence="14">
    <location>
        <begin position="2481"/>
        <end position="2542"/>
    </location>
</feature>
<name>A0ABN8MB91_9CNID</name>
<keyword evidence="3" id="KW-0677">Repeat</keyword>
<comment type="subcellular location">
    <subcellularLocation>
        <location evidence="1">Secreted</location>
        <location evidence="1">Extracellular space</location>
    </subcellularLocation>
</comment>
<evidence type="ECO:0000259" key="15">
    <source>
        <dbReference type="PROSITE" id="PS50940"/>
    </source>
</evidence>
<feature type="disulfide bond" evidence="7">
    <location>
        <begin position="3587"/>
        <end position="3636"/>
    </location>
</feature>
<dbReference type="Gene3D" id="2.10.70.10">
    <property type="entry name" value="Complement Module, domain 1"/>
    <property type="match status" value="1"/>
</dbReference>
<feature type="compositionally biased region" description="Polar residues" evidence="10">
    <location>
        <begin position="1969"/>
        <end position="1980"/>
    </location>
</feature>
<feature type="disulfide bond" evidence="9">
    <location>
        <begin position="2758"/>
        <end position="2776"/>
    </location>
</feature>
<keyword evidence="18" id="KW-1185">Reference proteome</keyword>
<dbReference type="PROSITE" id="PS50022">
    <property type="entry name" value="FA58C_3"/>
    <property type="match status" value="1"/>
</dbReference>
<accession>A0ABN8MB91</accession>
<dbReference type="InterPro" id="IPR002172">
    <property type="entry name" value="LDrepeatLR_classA_rpt"/>
</dbReference>
<dbReference type="InterPro" id="IPR000742">
    <property type="entry name" value="EGF"/>
</dbReference>
<feature type="compositionally biased region" description="Polar residues" evidence="10">
    <location>
        <begin position="2210"/>
        <end position="2233"/>
    </location>
</feature>
<evidence type="ECO:0000259" key="12">
    <source>
        <dbReference type="PROSITE" id="PS50022"/>
    </source>
</evidence>
<evidence type="ECO:0000256" key="5">
    <source>
        <dbReference type="ARBA" id="ARBA00023157"/>
    </source>
</evidence>
<dbReference type="SUPFAM" id="SSF57424">
    <property type="entry name" value="LDL receptor-like module"/>
    <property type="match status" value="3"/>
</dbReference>
<dbReference type="SMART" id="SM00231">
    <property type="entry name" value="FA58C"/>
    <property type="match status" value="1"/>
</dbReference>
<feature type="compositionally biased region" description="Polar residues" evidence="10">
    <location>
        <begin position="3165"/>
        <end position="3202"/>
    </location>
</feature>
<dbReference type="PROSITE" id="PS01208">
    <property type="entry name" value="VWFC_1"/>
    <property type="match status" value="1"/>
</dbReference>
<dbReference type="SMART" id="SM00192">
    <property type="entry name" value="LDLa"/>
    <property type="match status" value="3"/>
</dbReference>
<protein>
    <submittedName>
        <fullName evidence="17">Uncharacterized protein</fullName>
    </submittedName>
</protein>
<feature type="compositionally biased region" description="Low complexity" evidence="10">
    <location>
        <begin position="1878"/>
        <end position="1968"/>
    </location>
</feature>
<dbReference type="PROSITE" id="PS01185">
    <property type="entry name" value="CTCK_1"/>
    <property type="match status" value="1"/>
</dbReference>
<evidence type="ECO:0000256" key="2">
    <source>
        <dbReference type="ARBA" id="ARBA00009456"/>
    </source>
</evidence>
<dbReference type="SMART" id="SM00215">
    <property type="entry name" value="VWC_out"/>
    <property type="match status" value="5"/>
</dbReference>
<dbReference type="PRINTS" id="PR00261">
    <property type="entry name" value="LDLRECEPTOR"/>
</dbReference>
<dbReference type="Gene3D" id="2.60.120.260">
    <property type="entry name" value="Galactose-binding domain-like"/>
    <property type="match status" value="1"/>
</dbReference>
<feature type="compositionally biased region" description="Low complexity" evidence="10">
    <location>
        <begin position="2083"/>
        <end position="2106"/>
    </location>
</feature>
<feature type="domain" description="Chitin-binding type-2" evidence="15">
    <location>
        <begin position="97"/>
        <end position="149"/>
    </location>
</feature>
<dbReference type="EMBL" id="CALNXI010000392">
    <property type="protein sequence ID" value="CAH3026178.1"/>
    <property type="molecule type" value="Genomic_DNA"/>
</dbReference>
<dbReference type="InterPro" id="IPR006207">
    <property type="entry name" value="Cys_knot_C"/>
</dbReference>
<dbReference type="InterPro" id="IPR036084">
    <property type="entry name" value="Ser_inhib-like_sf"/>
</dbReference>
<feature type="compositionally biased region" description="Polar residues" evidence="10">
    <location>
        <begin position="1865"/>
        <end position="1877"/>
    </location>
</feature>
<sequence length="3683" mass="399023">ETCIPSCQNNGLCSHGLCFCLPGYTGKSCEKAVCVPNCQNGGLCVKPDQCACQSGWVGSRCSRALCAVSCQNGGTCVAPERCKCRPGYAGVSCETAISFCSGLQNGNYKDPNNCYGYIFCSNGIMYKRNCPAGLRYNYVLKQCDLPANVLWLVPVEVRTILATAVPSGAMNEPDVCFSWRSHVKTFDGRYIYFPGRCTYKLIHDCQDDLFSVHMFTDPQCKDTKTCRRAVNLYFGGLDIKIQLGESDQVTVNDKNISLPHIVNNVVIEKVSSYIVTYGYNGITVLWDGKDAVYAHVSTNHRNRTCGLCGNYNGLPDDDLMTYDRQQVSSVAKFGNSWRMTDVNQLCPNVREEEAKSPCSSVTKYNMTQVHKLCSYLRNSTFFLCHMVLDPAPFIKMCEEELCRCSLSERSDCACSAFTQYARACARNKVPITWRTNSFCPIKCPNTLWFNECGSSCSPTCQIKKRNYICPQRCLDGCYCANGTVYDGQRCVPVQQCPCFHNKQQFAPNSVIKRDCNNCTCANGTWKCTTKQCPGICSISGDPHYRTFDGLHFSFMGRCQYVLAKDCINNLFTILVDNVECGSGGTVSCTKNVYIQLNGTVIILKERGRVLINGNKIADFPRVVTNYIIRQLSSSVISVQSPIGVLVTWDGISRAYVKVEPRFRGMTCGLCGTFNSNQNDDLTTKENLVETSVLAFGNSWKVNPVCNDTKASRHPCEMQIQRKTTAEKLCNRLMQAPFNKCHHTLNPADGYIADCIFDVCGCQQSTQCLCNAIANYVHDCARHGVVIEWINSQVMPQCDVVCSIPGQLYQVCGSSCKRTCREISMDVPCLQECAEGCNCPVGKALTDDNQCVPYSKCPCYHNGRAYAPGTVIKPTNCKECLCKHGQFICTNQSCAVCPPGRSWVACGAQCVKTCNNYHLPCLDNTCQEGCICPKGMVLHNKQCINSSQCLCHHGGQRYRPGEKIKVDCNICYCRGSQWSCTNYVCSGTCSVYGELNYITFDGKRYTFSGACEYILAQDSCNGSSADTFQIQVQNVPCGSSGLTCTKKVSVIINNTVITLERGKTPVVSSLPGASTVHMNGKFQIRELHLFTVLETEFGLTVTWDRGTRLYITLDPKFKGQTCGLCGNFNGDRNDDFMSPQMLPETLPNNFGDSWKIDSSCPDAVSPRNPCATNKHREAWAHKMCSVIRGDVFKPCHHVVDPGSWYDACYRDACACDNGGDCECLCTAIAAYGHECCKHGVAIKWRTQELCPIQCPHKEDSCTEYTACETACPKTCESLCEVSPRHCPVQLEGCACPNGTVLRNGRCIAPRDCPCNAGGGIYEPGSISIINCQRCTPFFLCSLVSLSFFLKTCNNYHLPCLDNTCQEGCICPKGMVLHNKQCINSSQCLCHHGSQRYRPGEKIKVDCNICYCRGSQWSCTNYVCSGTCSVYGELNYITFDGKRYTFSGACEYILAQDFCNGSSADTFQIQVQNVPCGSSGLTCTKKVSVIFNKTVITLERGKTPVVSSLPGASTVHMNGKFQIRELHLFTVLETEFGLTVTWDRGTRLYITLDPKFKGQTCGLCGNFNGDRNDDFMTPQMLPETLPNNFGDSWKIDSSCPDAVSPRNPCATNKHREPWAHKMCSVIRGDVFKPCHHVVDPGSWYDACYRDACACDNGGDCECLCTAIAAYGHECCKHGVAIKWRTQELCPIQCPHKEDSCTEYTACETACPKTCESLCEVSPRHCPVQLEGCACPNGTVLRNGRCIAQRDCPCNAGGVIYEPGSISIINCQRCSCESGCLSCTGPTCPTPAAKTSSSPETNAMTKPSGEFTPTPTVSGGRSESTLKSTKWTILRTKSPTKTISKTPGNTTKSYIINEVTTIHPLGKTSPSPTKKVTSNAKSSSSPETTTMSSTSTEKSSPLLERTTTTPSSTAETSLLLETATTPSSSTAKTSSKPETTTASSLNTTKTSSPPEKTTASSPSSAKTFSTPETKTASSPNTAKTFLPLETTTMSSPSTTETSSPSEKTTASSLSAAETFSPPETTTGSSLSTAKTSSLPETKTALSPSTARTSSPPETTTASSSSTAGAFSPPETTTVSSLGTAKTSSPPETTTVSSPSTARTSSPPETITASSPNTAGAFSPPETTTASSLGTAKTSSPPETTTMSSPSRTETSSPPETTTASSPNKAKTSSTLATTTMSSPSTETTTVSSPNKAKTSSTPATTTMSSPSTGEKSSPPETTTMSSASIAETSSPLETTTMSSASAAETSSPPETTTMSSPSTTETSSPPETTTTSSPSTAKTSLPPETTTVSSLTTAQTFSSSQTTMTLPSTAKNSSPPETTMSSSRTAETSSPAETTMSSSGTTEIFSPPETTTISLPSTAKTASIPQATTLLTNTKASTKSQETLSTAEKIFLGPTMTSRSPWKIRTNITLTTKPRTIISPTTPSCPQGKVYTKCKSNCEDTCQHMNKTCDPLPTNACFPGCQCPDGTVFNGTRCVRPAECICYSNGKYYDPGSTWNNSCERCWCWNNSVICRAIRCPPLINCPSDKFTVLKTPGKCCKTCIKKNFTTCQPSTFRCTDGTCITNHWLCDGQEDCDSGEDELNCTDVLPCHKPLGLSSHAVPDFSFGASSSIDVYYRPGEGRLNNSHIVGRGSGAWCSGPHDVAPYLQVNLGSVRKVTAVATQGHPVLHKWVTLFRLSYSLNGVTWSKISEVFQGNTNQSTVVTNKLRQPILAQYIRVHAQQWYLGVCLRMEVYGCAAVSPIPFTPTVLIPPICSEFRCKNGQCINQSLLCDGDDDCGDDSDELHCVTTCNEFRCNNSTCISFRSLCDGYQDCPQGEDEESCPTSAITTIPQANTTATSGVTGGRMSATKAPHNITLSTHGSKAPTHRTSSPTSLSPTKNNSTTLGTQTPLAHTSHLGPLTTNISPPGAGDVMTTPTTPMRTTMLPIASECADECTCFMNCNGVIVCPFSGSCSYCSCRKGTIMHQTKCVVPMPPPCIKRCEYKGLRLRVDTRIQLDCQVCTCRRKPHTLDQSDLFCQRTCTQTCSQGFKLVIPDRQDECCRCELNKSKLFSQTEYMPVREHTRIAVKFDSKAFFNSCALNKNASSSFHLINISLFFTAMGMPPTRSYEETTSENKAQIKLSTRQPKRTSTMTTFSKSHSKNGSTTHNVSITRSNATRATSPYKEQPSTSSTRRSSAQKPTTTTGSSTSLAVNKPTGMSNITIATPKKESTTKSSKLSYSNKITATKNTVTVPSTQTTTQEKATRTSTTPSAFVAANESTTLASATPESFTSAQPARLPNTTKGMKTTGIQILQILFIQNPFLLSPLSLLLIVKYQNTEMFYLSRAALKCCSCERRIRANKTITTNFSKLVISFPAPFGCVWSNCTCSKTCADLSENTIIPCTSENCNPGWKCPPSLVLLNSRWVSPVLECPCYHNNIFYKTGGKFENGTCNSCMCLGDSVVCAQSCNIKSCPTGEELVDEPGKCCFCRKKPTTSARNLSTTNTMAGVKPTSYMAPTVRKVLKPKVSTTSERQTTEAAANQITRVKTWTNYTQTTSQPMKTKTIQTTAGPISSGLPSTESASPKARIKLGLCDVHTKNISSITDEAGCFSTQPIQQTSCQGFCNSIAIANISSPFVQIHCSCCKPQNFTLATAPMQCLNGGGKLFKYFIITECSCDSCVDTVYQAKLQTMHGNVTKQADKKTLN</sequence>
<feature type="compositionally biased region" description="Polar residues" evidence="10">
    <location>
        <begin position="2012"/>
        <end position="2037"/>
    </location>
</feature>
<dbReference type="InterPro" id="IPR036055">
    <property type="entry name" value="LDL_receptor-like_sf"/>
</dbReference>
<feature type="region of interest" description="Disordered" evidence="10">
    <location>
        <begin position="2856"/>
        <end position="2909"/>
    </location>
</feature>
<dbReference type="SMART" id="SM00832">
    <property type="entry name" value="C8"/>
    <property type="match status" value="4"/>
</dbReference>
<keyword evidence="8" id="KW-0245">EGF-like domain</keyword>
<feature type="disulfide bond" evidence="7">
    <location>
        <begin position="3598"/>
        <end position="3652"/>
    </location>
</feature>
<dbReference type="InterPro" id="IPR001846">
    <property type="entry name" value="VWF_type-D"/>
</dbReference>
<dbReference type="SMART" id="SM00214">
    <property type="entry name" value="VWC"/>
    <property type="match status" value="7"/>
</dbReference>
<dbReference type="Pfam" id="PF00094">
    <property type="entry name" value="VWD"/>
    <property type="match status" value="4"/>
</dbReference>
<evidence type="ECO:0000256" key="8">
    <source>
        <dbReference type="PROSITE-ProRule" id="PRU00076"/>
    </source>
</evidence>
<feature type="compositionally biased region" description="Polar residues" evidence="10">
    <location>
        <begin position="1790"/>
        <end position="1828"/>
    </location>
</feature>
<evidence type="ECO:0000256" key="6">
    <source>
        <dbReference type="ARBA" id="ARBA00023180"/>
    </source>
</evidence>